<sequence>MDTNNQINWSPGQAAIPSSLDAVLASDPADTVFCGLPPIIEQDWDLEWENDLFTQTYAPACLERTSNTVNAPSPSEDTSAHVLKELANLQEQIKSLRQDNTELQSIISQRLDGMDKRVKIAERYVKHLIPWSMEVYEKCSKLLEVAKGLTGGIADGN</sequence>
<dbReference type="Proteomes" id="UP000799424">
    <property type="component" value="Unassembled WGS sequence"/>
</dbReference>
<keyword evidence="3" id="KW-1185">Reference proteome</keyword>
<name>A0A6A6ZCS6_9PLEO</name>
<evidence type="ECO:0000313" key="3">
    <source>
        <dbReference type="Proteomes" id="UP000799424"/>
    </source>
</evidence>
<dbReference type="OrthoDB" id="3662064at2759"/>
<dbReference type="EMBL" id="MU006261">
    <property type="protein sequence ID" value="KAF2818095.1"/>
    <property type="molecule type" value="Genomic_DNA"/>
</dbReference>
<gene>
    <name evidence="2" type="ORF">CC86DRAFT_473016</name>
</gene>
<evidence type="ECO:0000256" key="1">
    <source>
        <dbReference type="SAM" id="Coils"/>
    </source>
</evidence>
<protein>
    <submittedName>
        <fullName evidence="2">Uncharacterized protein</fullName>
    </submittedName>
</protein>
<feature type="coiled-coil region" evidence="1">
    <location>
        <begin position="79"/>
        <end position="106"/>
    </location>
</feature>
<evidence type="ECO:0000313" key="2">
    <source>
        <dbReference type="EMBL" id="KAF2818095.1"/>
    </source>
</evidence>
<reference evidence="2" key="1">
    <citation type="journal article" date="2020" name="Stud. Mycol.">
        <title>101 Dothideomycetes genomes: a test case for predicting lifestyles and emergence of pathogens.</title>
        <authorList>
            <person name="Haridas S."/>
            <person name="Albert R."/>
            <person name="Binder M."/>
            <person name="Bloem J."/>
            <person name="Labutti K."/>
            <person name="Salamov A."/>
            <person name="Andreopoulos B."/>
            <person name="Baker S."/>
            <person name="Barry K."/>
            <person name="Bills G."/>
            <person name="Bluhm B."/>
            <person name="Cannon C."/>
            <person name="Castanera R."/>
            <person name="Culley D."/>
            <person name="Daum C."/>
            <person name="Ezra D."/>
            <person name="Gonzalez J."/>
            <person name="Henrissat B."/>
            <person name="Kuo A."/>
            <person name="Liang C."/>
            <person name="Lipzen A."/>
            <person name="Lutzoni F."/>
            <person name="Magnuson J."/>
            <person name="Mondo S."/>
            <person name="Nolan M."/>
            <person name="Ohm R."/>
            <person name="Pangilinan J."/>
            <person name="Park H.-J."/>
            <person name="Ramirez L."/>
            <person name="Alfaro M."/>
            <person name="Sun H."/>
            <person name="Tritt A."/>
            <person name="Yoshinaga Y."/>
            <person name="Zwiers L.-H."/>
            <person name="Turgeon B."/>
            <person name="Goodwin S."/>
            <person name="Spatafora J."/>
            <person name="Crous P."/>
            <person name="Grigoriev I."/>
        </authorList>
    </citation>
    <scope>NUCLEOTIDE SEQUENCE</scope>
    <source>
        <strain evidence="2">CBS 113818</strain>
    </source>
</reference>
<organism evidence="2 3">
    <name type="scientific">Ophiobolus disseminans</name>
    <dbReference type="NCBI Taxonomy" id="1469910"/>
    <lineage>
        <taxon>Eukaryota</taxon>
        <taxon>Fungi</taxon>
        <taxon>Dikarya</taxon>
        <taxon>Ascomycota</taxon>
        <taxon>Pezizomycotina</taxon>
        <taxon>Dothideomycetes</taxon>
        <taxon>Pleosporomycetidae</taxon>
        <taxon>Pleosporales</taxon>
        <taxon>Pleosporineae</taxon>
        <taxon>Phaeosphaeriaceae</taxon>
        <taxon>Ophiobolus</taxon>
    </lineage>
</organism>
<keyword evidence="1" id="KW-0175">Coiled coil</keyword>
<dbReference type="AlphaFoldDB" id="A0A6A6ZCS6"/>
<accession>A0A6A6ZCS6</accession>
<proteinExistence type="predicted"/>